<keyword evidence="10" id="KW-0732">Signal</keyword>
<dbReference type="Gene3D" id="2.40.170.20">
    <property type="entry name" value="TonB-dependent receptor, beta-barrel domain"/>
    <property type="match status" value="1"/>
</dbReference>
<proteinExistence type="inferred from homology"/>
<reference evidence="14 15" key="1">
    <citation type="submission" date="2017-12" db="EMBL/GenBank/DDBJ databases">
        <title>The genome sequence of Caulobacter flavus CGMCC1 15093.</title>
        <authorList>
            <person name="Gao J."/>
            <person name="Mao X."/>
            <person name="Sun J."/>
        </authorList>
    </citation>
    <scope>NUCLEOTIDE SEQUENCE [LARGE SCALE GENOMIC DNA]</scope>
    <source>
        <strain evidence="14 15">CGMCC1 15093</strain>
    </source>
</reference>
<name>A0A2N5CTH3_9CAUL</name>
<dbReference type="OrthoDB" id="5476657at2"/>
<dbReference type="EMBL" id="CP026100">
    <property type="protein sequence ID" value="AYV49746.1"/>
    <property type="molecule type" value="Genomic_DNA"/>
</dbReference>
<dbReference type="Pfam" id="PF00593">
    <property type="entry name" value="TonB_dep_Rec_b-barrel"/>
    <property type="match status" value="1"/>
</dbReference>
<feature type="domain" description="TonB-dependent receptor plug" evidence="12">
    <location>
        <begin position="69"/>
        <end position="177"/>
    </location>
</feature>
<evidence type="ECO:0000256" key="10">
    <source>
        <dbReference type="SAM" id="SignalP"/>
    </source>
</evidence>
<dbReference type="PANTHER" id="PTHR40980:SF3">
    <property type="entry name" value="TONB-DEPENDENT RECEPTOR-LIKE BETA-BARREL DOMAIN-CONTAINING PROTEIN"/>
    <property type="match status" value="1"/>
</dbReference>
<dbReference type="Proteomes" id="UP000234483">
    <property type="component" value="Unassembled WGS sequence"/>
</dbReference>
<comment type="subcellular location">
    <subcellularLocation>
        <location evidence="1 8">Cell outer membrane</location>
        <topology evidence="1 8">Multi-pass membrane protein</topology>
    </subcellularLocation>
</comment>
<dbReference type="KEGG" id="cfh:C1707_24770"/>
<dbReference type="AlphaFoldDB" id="A0A2N5CTH3"/>
<dbReference type="InterPro" id="IPR037066">
    <property type="entry name" value="Plug_dom_sf"/>
</dbReference>
<dbReference type="SUPFAM" id="SSF56935">
    <property type="entry name" value="Porins"/>
    <property type="match status" value="1"/>
</dbReference>
<evidence type="ECO:0000259" key="12">
    <source>
        <dbReference type="Pfam" id="PF07715"/>
    </source>
</evidence>
<evidence type="ECO:0000256" key="4">
    <source>
        <dbReference type="ARBA" id="ARBA00022692"/>
    </source>
</evidence>
<evidence type="ECO:0000256" key="5">
    <source>
        <dbReference type="ARBA" id="ARBA00023077"/>
    </source>
</evidence>
<dbReference type="InterPro" id="IPR000531">
    <property type="entry name" value="Beta-barrel_TonB"/>
</dbReference>
<dbReference type="InterPro" id="IPR010104">
    <property type="entry name" value="TonB_rcpt_bac"/>
</dbReference>
<dbReference type="GO" id="GO:0009279">
    <property type="term" value="C:cell outer membrane"/>
    <property type="evidence" value="ECO:0007669"/>
    <property type="project" value="UniProtKB-SubCell"/>
</dbReference>
<evidence type="ECO:0000313" key="15">
    <source>
        <dbReference type="Proteomes" id="UP000234483"/>
    </source>
</evidence>
<sequence>MISKTYATRYALMAAASSVVLLGAGQALAQTAATDAAAPASAQEPSAVEEVIVTGFRASLQSALSAKKNSNLIIESVTAEDMGKFPDQNIAESLQRLPGVQIDRENGQGTRVRIRGLDQNVTVLNNDIFVSGMELFRLGEGKINQTNSLEGIPSELIGGVDVYKSPDASLLEGGLGGIINLKTRNARSLRDDTTIAGDLRGNKAGDTDWNPTGSLVLGHKFSDRFAVLGTLSYDKTEIHTDVLGGENRGGWAFNDRPVVGGGTLDVWSPEYRYATYRDQERKRLGASINLDFALTDSLQLTGDWFHSDLKIKTSEASIKFPFANENATYAAGASVDGNGVLQSGTVTANSAEGTSYLQDSQAKTDNFQVALNWDNGGRVTGSVRAAYSTADYESASANNDVRYTQYTVRNGTAAGLVPNATAPATFTYSYANGDNPKFTPANAAQFTTPSSVFAKSHWVFGEDTQIDNTSIRGDLKFRPEFGESGDLVITAGVRYAERKIDSEFWQLLADYSGKGELNGRSFGQDWTPYGYFQDGAIGFKSCGLPAGTPGRPNCGQTATDDGRFGASPALITPYQTAASNPERFETLTVGGINALFQKRSLMENPVAWLSNLYSSTPFQKFADPIQSFRIKERTTTGYGMVDLGGSDDRYHVNAGVRVVRTELTIDSSGTPTTPWYWGTDSWNGVIGNPDAIKTTREYTDVLPSASAVFDINDSDKVRVSAARVVSRQDLFQLGQGSAFNFTRSSTPGPNLNRFLYTNGSGGNPDLDPYRASQFDIAYERYIGRSGIVSGAFFYKSVDSFIQTDTVPRTVADGSVEGATLGVYTAPVNGDGGSIKGVELAAQYAFENGFGFNANYTFSDSETSKSNDYDDNLPIPGVAKHAFNLQGFYEGHGFEARVSYAWRDKSYQGDFSFGSGTDRHSLGTWERAYGQLDAQVGYQVTPAIKIVLEGINLTEEPTGRYLQWENLPFRYATADRRIVLGARFKLGM</sequence>
<dbReference type="InterPro" id="IPR012910">
    <property type="entry name" value="Plug_dom"/>
</dbReference>
<dbReference type="PROSITE" id="PS52016">
    <property type="entry name" value="TONB_DEPENDENT_REC_3"/>
    <property type="match status" value="1"/>
</dbReference>
<evidence type="ECO:0000313" key="13">
    <source>
        <dbReference type="EMBL" id="AYV49746.1"/>
    </source>
</evidence>
<keyword evidence="14" id="KW-0675">Receptor</keyword>
<dbReference type="Gene3D" id="2.170.130.10">
    <property type="entry name" value="TonB-dependent receptor, plug domain"/>
    <property type="match status" value="1"/>
</dbReference>
<dbReference type="InterPro" id="IPR039426">
    <property type="entry name" value="TonB-dep_rcpt-like"/>
</dbReference>
<gene>
    <name evidence="13" type="ORF">C1707_24770</name>
    <name evidence="14" type="ORF">CFHF_12825</name>
</gene>
<organism evidence="14 15">
    <name type="scientific">Caulobacter flavus</name>
    <dbReference type="NCBI Taxonomy" id="1679497"/>
    <lineage>
        <taxon>Bacteria</taxon>
        <taxon>Pseudomonadati</taxon>
        <taxon>Pseudomonadota</taxon>
        <taxon>Alphaproteobacteria</taxon>
        <taxon>Caulobacterales</taxon>
        <taxon>Caulobacteraceae</taxon>
        <taxon>Caulobacter</taxon>
    </lineage>
</organism>
<keyword evidence="3 8" id="KW-1134">Transmembrane beta strand</keyword>
<evidence type="ECO:0000313" key="16">
    <source>
        <dbReference type="Proteomes" id="UP000281192"/>
    </source>
</evidence>
<keyword evidence="6 8" id="KW-0472">Membrane</keyword>
<evidence type="ECO:0000256" key="3">
    <source>
        <dbReference type="ARBA" id="ARBA00022452"/>
    </source>
</evidence>
<feature type="signal peptide" evidence="10">
    <location>
        <begin position="1"/>
        <end position="29"/>
    </location>
</feature>
<dbReference type="InterPro" id="IPR036942">
    <property type="entry name" value="Beta-barrel_TonB_sf"/>
</dbReference>
<keyword evidence="16" id="KW-1185">Reference proteome</keyword>
<dbReference type="Pfam" id="PF07715">
    <property type="entry name" value="Plug"/>
    <property type="match status" value="1"/>
</dbReference>
<dbReference type="EMBL" id="PJRQ01000024">
    <property type="protein sequence ID" value="PLR14943.1"/>
    <property type="molecule type" value="Genomic_DNA"/>
</dbReference>
<keyword evidence="2 8" id="KW-0813">Transport</keyword>
<evidence type="ECO:0000256" key="6">
    <source>
        <dbReference type="ARBA" id="ARBA00023136"/>
    </source>
</evidence>
<evidence type="ECO:0000256" key="2">
    <source>
        <dbReference type="ARBA" id="ARBA00022448"/>
    </source>
</evidence>
<comment type="similarity">
    <text evidence="8 9">Belongs to the TonB-dependent receptor family.</text>
</comment>
<reference evidence="13 16" key="2">
    <citation type="submission" date="2018-01" db="EMBL/GenBank/DDBJ databases">
        <title>Complete genome sequence of Caulobacter flavus RHGG3.</title>
        <authorList>
            <person name="Yang E."/>
        </authorList>
    </citation>
    <scope>NUCLEOTIDE SEQUENCE [LARGE SCALE GENOMIC DNA]</scope>
    <source>
        <strain evidence="13 16">RHGG3</strain>
    </source>
</reference>
<protein>
    <submittedName>
        <fullName evidence="14">TonB-dependent receptor</fullName>
    </submittedName>
</protein>
<dbReference type="PANTHER" id="PTHR40980">
    <property type="entry name" value="PLUG DOMAIN-CONTAINING PROTEIN"/>
    <property type="match status" value="1"/>
</dbReference>
<keyword evidence="5 9" id="KW-0798">TonB box</keyword>
<accession>A0A2N5CTH3</accession>
<dbReference type="NCBIfam" id="TIGR01782">
    <property type="entry name" value="TonB-Xanth-Caul"/>
    <property type="match status" value="1"/>
</dbReference>
<evidence type="ECO:0000259" key="11">
    <source>
        <dbReference type="Pfam" id="PF00593"/>
    </source>
</evidence>
<keyword evidence="4 8" id="KW-0812">Transmembrane</keyword>
<evidence type="ECO:0000313" key="14">
    <source>
        <dbReference type="EMBL" id="PLR14943.1"/>
    </source>
</evidence>
<evidence type="ECO:0000256" key="1">
    <source>
        <dbReference type="ARBA" id="ARBA00004571"/>
    </source>
</evidence>
<evidence type="ECO:0000256" key="8">
    <source>
        <dbReference type="PROSITE-ProRule" id="PRU01360"/>
    </source>
</evidence>
<evidence type="ECO:0000256" key="9">
    <source>
        <dbReference type="RuleBase" id="RU003357"/>
    </source>
</evidence>
<dbReference type="Proteomes" id="UP000281192">
    <property type="component" value="Chromosome"/>
</dbReference>
<feature type="chain" id="PRO_5044577903" evidence="10">
    <location>
        <begin position="30"/>
        <end position="987"/>
    </location>
</feature>
<keyword evidence="7 8" id="KW-0998">Cell outer membrane</keyword>
<dbReference type="RefSeq" id="WP_101713479.1">
    <property type="nucleotide sequence ID" value="NZ_CP026100.1"/>
</dbReference>
<evidence type="ECO:0000256" key="7">
    <source>
        <dbReference type="ARBA" id="ARBA00023237"/>
    </source>
</evidence>
<feature type="domain" description="TonB-dependent receptor-like beta-barrel" evidence="11">
    <location>
        <begin position="615"/>
        <end position="952"/>
    </location>
</feature>